<evidence type="ECO:0000256" key="7">
    <source>
        <dbReference type="ARBA" id="ARBA00023027"/>
    </source>
</evidence>
<dbReference type="GeneID" id="69979102"/>
<dbReference type="GO" id="GO:0003978">
    <property type="term" value="F:UDP-glucose 4-epimerase activity"/>
    <property type="evidence" value="ECO:0007669"/>
    <property type="project" value="UniProtKB-UniRule"/>
</dbReference>
<comment type="similarity">
    <text evidence="4 9">Belongs to the NAD(P)-dependent epimerase/dehydratase family.</text>
</comment>
<evidence type="ECO:0000256" key="6">
    <source>
        <dbReference type="ARBA" id="ARBA00018569"/>
    </source>
</evidence>
<dbReference type="HOGENOM" id="CLU_007383_1_10_10"/>
<evidence type="ECO:0000313" key="12">
    <source>
        <dbReference type="Proteomes" id="UP000033047"/>
    </source>
</evidence>
<comment type="cofactor">
    <cofactor evidence="2 9">
        <name>NAD(+)</name>
        <dbReference type="ChEBI" id="CHEBI:57540"/>
    </cofactor>
</comment>
<dbReference type="Pfam" id="PF16363">
    <property type="entry name" value="GDP_Man_Dehyd"/>
    <property type="match status" value="1"/>
</dbReference>
<dbReference type="CDD" id="cd05247">
    <property type="entry name" value="UDP_G4E_1_SDR_e"/>
    <property type="match status" value="1"/>
</dbReference>
<dbReference type="InterPro" id="IPR036291">
    <property type="entry name" value="NAD(P)-bd_dom_sf"/>
</dbReference>
<dbReference type="STRING" id="927665.HMPREF1535_02709"/>
<evidence type="ECO:0000256" key="4">
    <source>
        <dbReference type="ARBA" id="ARBA00007637"/>
    </source>
</evidence>
<evidence type="ECO:0000256" key="5">
    <source>
        <dbReference type="ARBA" id="ARBA00013189"/>
    </source>
</evidence>
<protein>
    <recommendedName>
        <fullName evidence="6 9">UDP-glucose 4-epimerase</fullName>
        <ecNumber evidence="5 9">5.1.3.2</ecNumber>
    </recommendedName>
</protein>
<dbReference type="EC" id="5.1.3.2" evidence="5 9"/>
<sequence length="346" mass="38095">MKKKILVAGGTGYIGSHTTVELQNAGYDVVIIDDLSNSNIEVLDGIEKITGIRPEFIKLDLKDKEGTREALKAHPGINGIILFAASKAVGESVQQPLKYYRNNVVTLVNLLELMPEFNIEGIVFSSSCTVYGQPDPENLPVTEDAPIKPATSPYGNTKQINEEIIRDTIHANAPFKSIILRYFNPIGAHPSAEIGELPNGVPQNLIPYLTQTAIGIRKELSVFGDDYDTPDGSCIRDYINVVDLAKAHVIAMDRMLGGKTEENVEYFNLGTGNGVTVLELINTFEKATGVKVPHKIVGRREGDIEKVWANPERANKVLGWTAKETLSDTLASAWKWQEKLRERGIQ</sequence>
<dbReference type="InterPro" id="IPR016040">
    <property type="entry name" value="NAD(P)-bd_dom"/>
</dbReference>
<comment type="subunit">
    <text evidence="9">Homodimer.</text>
</comment>
<dbReference type="AlphaFoldDB" id="A0A0F5JAZ0"/>
<organism evidence="11 12">
    <name type="scientific">Parabacteroides goldsteinii DSM 19448 = WAL 12034</name>
    <dbReference type="NCBI Taxonomy" id="927665"/>
    <lineage>
        <taxon>Bacteria</taxon>
        <taxon>Pseudomonadati</taxon>
        <taxon>Bacteroidota</taxon>
        <taxon>Bacteroidia</taxon>
        <taxon>Bacteroidales</taxon>
        <taxon>Tannerellaceae</taxon>
        <taxon>Parabacteroides</taxon>
    </lineage>
</organism>
<dbReference type="RefSeq" id="WP_007657598.1">
    <property type="nucleotide sequence ID" value="NZ_KQ033913.1"/>
</dbReference>
<keyword evidence="8 9" id="KW-0413">Isomerase</keyword>
<evidence type="ECO:0000256" key="1">
    <source>
        <dbReference type="ARBA" id="ARBA00000083"/>
    </source>
</evidence>
<name>A0A0F5JAZ0_9BACT</name>
<dbReference type="PANTHER" id="PTHR43725">
    <property type="entry name" value="UDP-GLUCOSE 4-EPIMERASE"/>
    <property type="match status" value="1"/>
</dbReference>
<keyword evidence="7 9" id="KW-0520">NAD</keyword>
<keyword evidence="9" id="KW-0119">Carbohydrate metabolism</keyword>
<comment type="pathway">
    <text evidence="3 9">Carbohydrate metabolism; galactose metabolism.</text>
</comment>
<evidence type="ECO:0000313" key="11">
    <source>
        <dbReference type="EMBL" id="KKB54587.1"/>
    </source>
</evidence>
<evidence type="ECO:0000256" key="3">
    <source>
        <dbReference type="ARBA" id="ARBA00004947"/>
    </source>
</evidence>
<dbReference type="Gene3D" id="3.90.25.10">
    <property type="entry name" value="UDP-galactose 4-epimerase, domain 1"/>
    <property type="match status" value="1"/>
</dbReference>
<dbReference type="Gene3D" id="3.40.50.720">
    <property type="entry name" value="NAD(P)-binding Rossmann-like Domain"/>
    <property type="match status" value="1"/>
</dbReference>
<evidence type="ECO:0000256" key="8">
    <source>
        <dbReference type="ARBA" id="ARBA00023235"/>
    </source>
</evidence>
<dbReference type="NCBIfam" id="TIGR01179">
    <property type="entry name" value="galE"/>
    <property type="match status" value="1"/>
</dbReference>
<feature type="domain" description="NAD(P)-binding" evidence="10">
    <location>
        <begin position="6"/>
        <end position="330"/>
    </location>
</feature>
<dbReference type="EMBL" id="AQHV01000013">
    <property type="protein sequence ID" value="KKB54587.1"/>
    <property type="molecule type" value="Genomic_DNA"/>
</dbReference>
<comment type="catalytic activity">
    <reaction evidence="1 9">
        <text>UDP-alpha-D-glucose = UDP-alpha-D-galactose</text>
        <dbReference type="Rhea" id="RHEA:22168"/>
        <dbReference type="ChEBI" id="CHEBI:58885"/>
        <dbReference type="ChEBI" id="CHEBI:66914"/>
        <dbReference type="EC" id="5.1.3.2"/>
    </reaction>
</comment>
<dbReference type="InterPro" id="IPR005886">
    <property type="entry name" value="UDP_G4E"/>
</dbReference>
<dbReference type="Proteomes" id="UP000033047">
    <property type="component" value="Unassembled WGS sequence"/>
</dbReference>
<gene>
    <name evidence="11" type="ORF">HMPREF1535_02709</name>
</gene>
<dbReference type="UniPathway" id="UPA00214"/>
<evidence type="ECO:0000259" key="10">
    <source>
        <dbReference type="Pfam" id="PF16363"/>
    </source>
</evidence>
<comment type="caution">
    <text evidence="11">The sequence shown here is derived from an EMBL/GenBank/DDBJ whole genome shotgun (WGS) entry which is preliminary data.</text>
</comment>
<dbReference type="PANTHER" id="PTHR43725:SF47">
    <property type="entry name" value="UDP-GLUCOSE 4-EPIMERASE"/>
    <property type="match status" value="1"/>
</dbReference>
<dbReference type="GO" id="GO:0006012">
    <property type="term" value="P:galactose metabolic process"/>
    <property type="evidence" value="ECO:0007669"/>
    <property type="project" value="UniProtKB-UniPathway"/>
</dbReference>
<dbReference type="SUPFAM" id="SSF51735">
    <property type="entry name" value="NAD(P)-binding Rossmann-fold domains"/>
    <property type="match status" value="1"/>
</dbReference>
<dbReference type="PATRIC" id="fig|927665.4.peg.2780"/>
<evidence type="ECO:0000256" key="2">
    <source>
        <dbReference type="ARBA" id="ARBA00001911"/>
    </source>
</evidence>
<proteinExistence type="inferred from homology"/>
<evidence type="ECO:0000256" key="9">
    <source>
        <dbReference type="RuleBase" id="RU366046"/>
    </source>
</evidence>
<accession>A0A0F5JAZ0</accession>
<reference evidence="11 12" key="1">
    <citation type="submission" date="2013-04" db="EMBL/GenBank/DDBJ databases">
        <title>The Genome Sequence of Parabacteroides goldsteinii DSM 19448.</title>
        <authorList>
            <consortium name="The Broad Institute Genomics Platform"/>
            <person name="Earl A."/>
            <person name="Ward D."/>
            <person name="Feldgarden M."/>
            <person name="Gevers D."/>
            <person name="Martens E."/>
            <person name="Sakamoto M."/>
            <person name="Benno Y."/>
            <person name="Song Y."/>
            <person name="Liu C."/>
            <person name="Lee J."/>
            <person name="Bolanos M."/>
            <person name="Vaisanen M.L."/>
            <person name="Finegold S.M."/>
            <person name="Walker B."/>
            <person name="Young S."/>
            <person name="Zeng Q."/>
            <person name="Gargeya S."/>
            <person name="Fitzgerald M."/>
            <person name="Haas B."/>
            <person name="Abouelleil A."/>
            <person name="Allen A.W."/>
            <person name="Alvarado L."/>
            <person name="Arachchi H.M."/>
            <person name="Berlin A.M."/>
            <person name="Chapman S.B."/>
            <person name="Gainer-Dewar J."/>
            <person name="Goldberg J."/>
            <person name="Griggs A."/>
            <person name="Gujja S."/>
            <person name="Hansen M."/>
            <person name="Howarth C."/>
            <person name="Imamovic A."/>
            <person name="Ireland A."/>
            <person name="Larimer J."/>
            <person name="McCowan C."/>
            <person name="Murphy C."/>
            <person name="Pearson M."/>
            <person name="Poon T.W."/>
            <person name="Priest M."/>
            <person name="Roberts A."/>
            <person name="Saif S."/>
            <person name="Shea T."/>
            <person name="Sisk P."/>
            <person name="Sykes S."/>
            <person name="Wortman J."/>
            <person name="Nusbaum C."/>
            <person name="Birren B."/>
        </authorList>
    </citation>
    <scope>NUCLEOTIDE SEQUENCE [LARGE SCALE GENOMIC DNA]</scope>
    <source>
        <strain evidence="11 12">DSM 19448</strain>
    </source>
</reference>
<dbReference type="GO" id="GO:0005829">
    <property type="term" value="C:cytosol"/>
    <property type="evidence" value="ECO:0007669"/>
    <property type="project" value="TreeGrafter"/>
</dbReference>